<sequence length="1195" mass="136888">MCVTPISLSGTLGSRHRRLNSLVREAGASGASLQEFQALPEHSPVDRLFKIDLASQLRYVDYIIQNLQDDDMLYVSRALKSKWLVDHHDVVNPKHLEDVLFPNMIKPAVSKLKHWTYINLRDPAMCREFYLYYKDNAFEFAIKFLSHCSNEFILEEVPTILTKLSSQPLKILSEKCPKVAEIYYNSLATDEEVRRRYLENQQSYYNSVKCVLKSDADVFLDITEKYFDMNGFRRLSPSSSDYILRCHKHRFTNKPELYTAYVLHMQTLADRLSVEECQELVMRLARAKYLQSWFQYKAVEPLVKRLSPDKRAAFKKRVFVDKDVGESVDEWPYKVPAPPEHTYPEEHVFDDQDFRPLYVGGGISYPCGVDSLRCGTFAMPMAMMQNMQMSRIVMKTELDKLFDEFRFVGFSRALYELRRRLGGAGSPERRRDIFMVLVSKTGGRSEAVSALLILAARHSNEPVHIRAAVVRSLVKRAQVWRLPADVWNNLLEFGHGLGLDGSTPEAECKEGLHAVLIRQLLAGECQPAISTAFLKEFSTLSEYSLSPAERVQVAAGLENLLSAAALVAKPFVAAKLLDQLLDALNTYRVTIEAASPVVGAIVSLASRNAEVARPLLQRLYQAKVARRELLRLNLEFRRDQASLINVLRHDLLALDYKQFGEILITSKTNFDSFVSKLAIYFQKDDFVMQLRAKLKEKLFENIEHMENNDKTMKSYQKKQAKLARPLAGLSGRDLEMDLQELDSKGPELRILAAALRANAHRARPAVAVASWGWRRAGVKAVATRAMRGRQAERAELTRALAAHRRTLRVALANSMLSAREAQVHAFTAAAQRRPAAAVRALFIYFRRFGDKSDVSIWDIVKPVMLSMDMSILSKRDNLRRLIKDQVKVVPSSIKPDYCVTLYIVLLKTKIKYLYSNVDNILCEVSKHLPQIEDSLELVLLKMLEDADVREPVTYPSIFVRYLLLSKSDEDLESRFEKLGKPFLAHLDAVRKEHDWVFRKLFSETMKSLMYNAAFFDPKCTSCLSVIEKFMAWMESFMPREQHFKQYARVHLTMLYYKAVRASVQQLPAVFAAARRRRVEGVDAVGFVFGRYIARELAQLVTAYFDSVVELYADALADYVEVTLVAGSSRAQFVVSVLKGILAEGVGTQRRLAVYIFKRRHYEMKEPLQKELEELMYKEKDIEVLVHAELERARFY</sequence>
<proteinExistence type="predicted"/>
<gene>
    <name evidence="1" type="ORF">CINC_LOCUS8283</name>
</gene>
<dbReference type="OrthoDB" id="7476497at2759"/>
<accession>A0A9P0FWJ5</accession>
<name>A0A9P0FWJ5_CHRIL</name>
<evidence type="ECO:0000313" key="2">
    <source>
        <dbReference type="Proteomes" id="UP001154114"/>
    </source>
</evidence>
<evidence type="ECO:0000313" key="1">
    <source>
        <dbReference type="EMBL" id="CAH0598608.1"/>
    </source>
</evidence>
<keyword evidence="2" id="KW-1185">Reference proteome</keyword>
<dbReference type="EMBL" id="LR824029">
    <property type="protein sequence ID" value="CAH0598608.1"/>
    <property type="molecule type" value="Genomic_DNA"/>
</dbReference>
<reference evidence="1" key="1">
    <citation type="submission" date="2021-12" db="EMBL/GenBank/DDBJ databases">
        <authorList>
            <person name="King R."/>
        </authorList>
    </citation>
    <scope>NUCLEOTIDE SEQUENCE</scope>
</reference>
<protein>
    <submittedName>
        <fullName evidence="1">Uncharacterized protein</fullName>
    </submittedName>
</protein>
<dbReference type="Proteomes" id="UP001154114">
    <property type="component" value="Chromosome 26"/>
</dbReference>
<organism evidence="1 2">
    <name type="scientific">Chrysodeixis includens</name>
    <name type="common">Soybean looper</name>
    <name type="synonym">Pseudoplusia includens</name>
    <dbReference type="NCBI Taxonomy" id="689277"/>
    <lineage>
        <taxon>Eukaryota</taxon>
        <taxon>Metazoa</taxon>
        <taxon>Ecdysozoa</taxon>
        <taxon>Arthropoda</taxon>
        <taxon>Hexapoda</taxon>
        <taxon>Insecta</taxon>
        <taxon>Pterygota</taxon>
        <taxon>Neoptera</taxon>
        <taxon>Endopterygota</taxon>
        <taxon>Lepidoptera</taxon>
        <taxon>Glossata</taxon>
        <taxon>Ditrysia</taxon>
        <taxon>Noctuoidea</taxon>
        <taxon>Noctuidae</taxon>
        <taxon>Plusiinae</taxon>
        <taxon>Chrysodeixis</taxon>
    </lineage>
</organism>
<dbReference type="AlphaFoldDB" id="A0A9P0FWJ5"/>